<evidence type="ECO:0000313" key="1">
    <source>
        <dbReference type="EMBL" id="OCT74050.1"/>
    </source>
</evidence>
<organism evidence="1 2">
    <name type="scientific">Xenopus laevis</name>
    <name type="common">African clawed frog</name>
    <dbReference type="NCBI Taxonomy" id="8355"/>
    <lineage>
        <taxon>Eukaryota</taxon>
        <taxon>Metazoa</taxon>
        <taxon>Chordata</taxon>
        <taxon>Craniata</taxon>
        <taxon>Vertebrata</taxon>
        <taxon>Euteleostomi</taxon>
        <taxon>Amphibia</taxon>
        <taxon>Batrachia</taxon>
        <taxon>Anura</taxon>
        <taxon>Pipoidea</taxon>
        <taxon>Pipidae</taxon>
        <taxon>Xenopodinae</taxon>
        <taxon>Xenopus</taxon>
        <taxon>Xenopus</taxon>
    </lineage>
</organism>
<name>A0A974CIL0_XENLA</name>
<evidence type="ECO:0000313" key="2">
    <source>
        <dbReference type="Proteomes" id="UP000694892"/>
    </source>
</evidence>
<dbReference type="Proteomes" id="UP000694892">
    <property type="component" value="Chromosome 6S"/>
</dbReference>
<accession>A0A974CIL0</accession>
<sequence length="85" mass="9970">MDMPSEMHISMKGTSNFNSIELHLKGKWKKKQLEIFHIFSSFNAMRLSPYCIDHSSKLENDAIYKILFPQTPYGVRPMPFTRTKC</sequence>
<dbReference type="EMBL" id="CM004477">
    <property type="protein sequence ID" value="OCT74050.1"/>
    <property type="molecule type" value="Genomic_DNA"/>
</dbReference>
<gene>
    <name evidence="1" type="ORF">XELAEV_18033013mg</name>
</gene>
<proteinExistence type="predicted"/>
<dbReference type="AlphaFoldDB" id="A0A974CIL0"/>
<reference evidence="2" key="1">
    <citation type="journal article" date="2016" name="Nature">
        <title>Genome evolution in the allotetraploid frog Xenopus laevis.</title>
        <authorList>
            <person name="Session A.M."/>
            <person name="Uno Y."/>
            <person name="Kwon T."/>
            <person name="Chapman J.A."/>
            <person name="Toyoda A."/>
            <person name="Takahashi S."/>
            <person name="Fukui A."/>
            <person name="Hikosaka A."/>
            <person name="Suzuki A."/>
            <person name="Kondo M."/>
            <person name="van Heeringen S.J."/>
            <person name="Quigley I."/>
            <person name="Heinz S."/>
            <person name="Ogino H."/>
            <person name="Ochi H."/>
            <person name="Hellsten U."/>
            <person name="Lyons J.B."/>
            <person name="Simakov O."/>
            <person name="Putnam N."/>
            <person name="Stites J."/>
            <person name="Kuroki Y."/>
            <person name="Tanaka T."/>
            <person name="Michiue T."/>
            <person name="Watanabe M."/>
            <person name="Bogdanovic O."/>
            <person name="Lister R."/>
            <person name="Georgiou G."/>
            <person name="Paranjpe S.S."/>
            <person name="van Kruijsbergen I."/>
            <person name="Shu S."/>
            <person name="Carlson J."/>
            <person name="Kinoshita T."/>
            <person name="Ohta Y."/>
            <person name="Mawaribuchi S."/>
            <person name="Jenkins J."/>
            <person name="Grimwood J."/>
            <person name="Schmutz J."/>
            <person name="Mitros T."/>
            <person name="Mozaffari S.V."/>
            <person name="Suzuki Y."/>
            <person name="Haramoto Y."/>
            <person name="Yamamoto T.S."/>
            <person name="Takagi C."/>
            <person name="Heald R."/>
            <person name="Miller K."/>
            <person name="Haudenschild C."/>
            <person name="Kitzman J."/>
            <person name="Nakayama T."/>
            <person name="Izutsu Y."/>
            <person name="Robert J."/>
            <person name="Fortriede J."/>
            <person name="Burns K."/>
            <person name="Lotay V."/>
            <person name="Karimi K."/>
            <person name="Yasuoka Y."/>
            <person name="Dichmann D.S."/>
            <person name="Flajnik M.F."/>
            <person name="Houston D.W."/>
            <person name="Shendure J."/>
            <person name="DuPasquier L."/>
            <person name="Vize P.D."/>
            <person name="Zorn A.M."/>
            <person name="Ito M."/>
            <person name="Marcotte E.M."/>
            <person name="Wallingford J.B."/>
            <person name="Ito Y."/>
            <person name="Asashima M."/>
            <person name="Ueno N."/>
            <person name="Matsuda Y."/>
            <person name="Veenstra G.J."/>
            <person name="Fujiyama A."/>
            <person name="Harland R.M."/>
            <person name="Taira M."/>
            <person name="Rokhsar D.S."/>
        </authorList>
    </citation>
    <scope>NUCLEOTIDE SEQUENCE [LARGE SCALE GENOMIC DNA]</scope>
    <source>
        <strain evidence="2">J</strain>
    </source>
</reference>
<protein>
    <submittedName>
        <fullName evidence="1">Uncharacterized protein</fullName>
    </submittedName>
</protein>